<dbReference type="GO" id="GO:0006270">
    <property type="term" value="P:DNA replication initiation"/>
    <property type="evidence" value="ECO:0007669"/>
    <property type="project" value="InterPro"/>
</dbReference>
<dbReference type="FunFam" id="2.20.28.10:FF:000004">
    <property type="entry name" value="DNA replication licensing factor MCM7"/>
    <property type="match status" value="1"/>
</dbReference>
<dbReference type="GO" id="GO:0006271">
    <property type="term" value="P:DNA strand elongation involved in DNA replication"/>
    <property type="evidence" value="ECO:0007669"/>
    <property type="project" value="TreeGrafter"/>
</dbReference>
<keyword evidence="4 11" id="KW-0378">Hydrolase</keyword>
<dbReference type="InterPro" id="IPR041562">
    <property type="entry name" value="MCM_lid"/>
</dbReference>
<feature type="domain" description="MCM C-terminal AAA(+) ATPase" evidence="12">
    <location>
        <begin position="349"/>
        <end position="554"/>
    </location>
</feature>
<evidence type="ECO:0000256" key="8">
    <source>
        <dbReference type="ARBA" id="ARBA00023242"/>
    </source>
</evidence>
<dbReference type="Gene3D" id="2.40.50.140">
    <property type="entry name" value="Nucleic acid-binding proteins"/>
    <property type="match status" value="1"/>
</dbReference>
<evidence type="ECO:0000256" key="7">
    <source>
        <dbReference type="ARBA" id="ARBA00023125"/>
    </source>
</evidence>
<dbReference type="AlphaFoldDB" id="A0AA36DDZ0"/>
<evidence type="ECO:0000256" key="4">
    <source>
        <dbReference type="ARBA" id="ARBA00022801"/>
    </source>
</evidence>
<dbReference type="Gene3D" id="3.30.1640.10">
    <property type="entry name" value="mini-chromosome maintenance (MCM) complex, chain A, domain 1"/>
    <property type="match status" value="1"/>
</dbReference>
<dbReference type="PRINTS" id="PR01657">
    <property type="entry name" value="MCMFAMILY"/>
</dbReference>
<evidence type="ECO:0000256" key="11">
    <source>
        <dbReference type="RuleBase" id="RU365012"/>
    </source>
</evidence>
<dbReference type="InterPro" id="IPR001208">
    <property type="entry name" value="MCM_dom"/>
</dbReference>
<dbReference type="PRINTS" id="PR01663">
    <property type="entry name" value="MCMPROTEIN7"/>
</dbReference>
<dbReference type="SUPFAM" id="SSF50249">
    <property type="entry name" value="Nucleic acid-binding proteins"/>
    <property type="match status" value="1"/>
</dbReference>
<dbReference type="Pfam" id="PF17207">
    <property type="entry name" value="MCM_OB"/>
    <property type="match status" value="1"/>
</dbReference>
<dbReference type="SMART" id="SM00350">
    <property type="entry name" value="MCM"/>
    <property type="match status" value="1"/>
</dbReference>
<keyword evidence="7 10" id="KW-0238">DNA-binding</keyword>
<keyword evidence="6 10" id="KW-0067">ATP-binding</keyword>
<comment type="similarity">
    <text evidence="10">Belongs to the MCM family.</text>
</comment>
<comment type="caution">
    <text evidence="13">The sequence shown here is derived from an EMBL/GenBank/DDBJ whole genome shotgun (WGS) entry which is preliminary data.</text>
</comment>
<gene>
    <name evidence="11" type="primary">MCM7</name>
    <name evidence="13" type="ORF">MSPICULIGERA_LOCUS23513</name>
</gene>
<dbReference type="InterPro" id="IPR008050">
    <property type="entry name" value="MCM7"/>
</dbReference>
<dbReference type="InterPro" id="IPR012340">
    <property type="entry name" value="NA-bd_OB-fold"/>
</dbReference>
<evidence type="ECO:0000256" key="9">
    <source>
        <dbReference type="ARBA" id="ARBA00023306"/>
    </source>
</evidence>
<keyword evidence="3 10" id="KW-0547">Nucleotide-binding</keyword>
<dbReference type="InterPro" id="IPR031327">
    <property type="entry name" value="MCM"/>
</dbReference>
<dbReference type="Pfam" id="PF17855">
    <property type="entry name" value="MCM_lid"/>
    <property type="match status" value="1"/>
</dbReference>
<dbReference type="GO" id="GO:0003697">
    <property type="term" value="F:single-stranded DNA binding"/>
    <property type="evidence" value="ECO:0007669"/>
    <property type="project" value="TreeGrafter"/>
</dbReference>
<dbReference type="GO" id="GO:0016787">
    <property type="term" value="F:hydrolase activity"/>
    <property type="evidence" value="ECO:0007669"/>
    <property type="project" value="UniProtKB-KW"/>
</dbReference>
<evidence type="ECO:0000259" key="12">
    <source>
        <dbReference type="PROSITE" id="PS50051"/>
    </source>
</evidence>
<comment type="subcellular location">
    <subcellularLocation>
        <location evidence="1 11">Nucleus</location>
    </subcellularLocation>
</comment>
<dbReference type="PROSITE" id="PS50051">
    <property type="entry name" value="MCM_2"/>
    <property type="match status" value="1"/>
</dbReference>
<accession>A0AA36DDZ0</accession>
<dbReference type="Pfam" id="PF00493">
    <property type="entry name" value="MCM"/>
    <property type="match status" value="1"/>
</dbReference>
<evidence type="ECO:0000256" key="1">
    <source>
        <dbReference type="ARBA" id="ARBA00004123"/>
    </source>
</evidence>
<keyword evidence="9 11" id="KW-0131">Cell cycle</keyword>
<evidence type="ECO:0000256" key="3">
    <source>
        <dbReference type="ARBA" id="ARBA00022741"/>
    </source>
</evidence>
<evidence type="ECO:0000313" key="13">
    <source>
        <dbReference type="EMBL" id="CAJ0585493.1"/>
    </source>
</evidence>
<dbReference type="Pfam" id="PF14551">
    <property type="entry name" value="MCM_N"/>
    <property type="match status" value="1"/>
</dbReference>
<name>A0AA36DDZ0_9BILA</name>
<dbReference type="PROSITE" id="PS00847">
    <property type="entry name" value="MCM_1"/>
    <property type="match status" value="1"/>
</dbReference>
<evidence type="ECO:0000313" key="14">
    <source>
        <dbReference type="Proteomes" id="UP001177023"/>
    </source>
</evidence>
<keyword evidence="8 11" id="KW-0539">Nucleus</keyword>
<dbReference type="SMART" id="SM00382">
    <property type="entry name" value="AAA"/>
    <property type="match status" value="1"/>
</dbReference>
<dbReference type="InterPro" id="IPR027417">
    <property type="entry name" value="P-loop_NTPase"/>
</dbReference>
<dbReference type="EC" id="3.6.4.12" evidence="11"/>
<feature type="non-terminal residue" evidence="13">
    <location>
        <position position="740"/>
    </location>
</feature>
<dbReference type="EMBL" id="CATQJA010002706">
    <property type="protein sequence ID" value="CAJ0585493.1"/>
    <property type="molecule type" value="Genomic_DNA"/>
</dbReference>
<dbReference type="FunFam" id="3.40.50.300:FF:000826">
    <property type="entry name" value="Replicative DNA helicase Mcm"/>
    <property type="match status" value="1"/>
</dbReference>
<keyword evidence="2 11" id="KW-0235">DNA replication</keyword>
<dbReference type="CDD" id="cd17758">
    <property type="entry name" value="MCM7"/>
    <property type="match status" value="1"/>
</dbReference>
<reference evidence="13" key="1">
    <citation type="submission" date="2023-06" db="EMBL/GenBank/DDBJ databases">
        <authorList>
            <person name="Delattre M."/>
        </authorList>
    </citation>
    <scope>NUCLEOTIDE SEQUENCE</scope>
    <source>
        <strain evidence="13">AF72</strain>
    </source>
</reference>
<sequence length="740" mass="83333">MNAAQGKGKKSFDEQYPRDEVKQKIRQFISEFFTTNDQGEKNFKYRDQMFKIFEREEVTLFIDLDDLRELFPEVVEALEINTVRLREMFCEVMDELRAEYLGDREPPVRDALDAFIYQRVQMDRQHATEHADRGDQRTNRYPAQLMRRFEVSFRPDSNAKPLSVRQLKADQIGHFVCVEGIVIRATEVKPRAEVITYTCDTCSAEVYHAVAGQQYTPQASCISKECTEGRGNGRLHMQVRGSKFVKYQELKIQELSHQVPVGSIPRILTVQVVGEMTRGCQPGDHCRIAGVYLPQIQRGPQAPGGGSLTHDTYLEAFFVNPINREDLRTAELEGEITEEEMRRLGDASFYNLAAYSIAPDIYGHLDVKKSLLLALVGGCDQNAEGMKIRGALNMLLMGDPGLAKSQLLGYVDRLAVRSQYTTGRGSSGVGLTAAVMKDPVTGEMMLEGGALVLADNGICCIDEFDKMLDADRTAIHEVMEQQTISIAKAGIMTTLNARVSIIAAANPAYGRYNPRRSIEQNINLPAALLSRFDLMWVMRDIPSKESDMMVAKHVCYVHYKGCPPPRKGLQPFSMDTLRKYIAACKAKNPVMGPELAERLIDLYVDIRKESRESDDSTFTSPRLLLSVIRMATACARVHLRDRVSESDLDEAIRLMTASKDSMRTEEAKHVNRGTPVDQAFTLLRDLFATNKNEPVPMEQLATKCARKGISDEVLKECVDFYTTNGVIMTDRTNKIHFVLN</sequence>
<dbReference type="PANTHER" id="PTHR11630">
    <property type="entry name" value="DNA REPLICATION LICENSING FACTOR MCM FAMILY MEMBER"/>
    <property type="match status" value="1"/>
</dbReference>
<dbReference type="InterPro" id="IPR027925">
    <property type="entry name" value="MCM_N"/>
</dbReference>
<dbReference type="GO" id="GO:0005524">
    <property type="term" value="F:ATP binding"/>
    <property type="evidence" value="ECO:0007669"/>
    <property type="project" value="UniProtKB-KW"/>
</dbReference>
<evidence type="ECO:0000256" key="6">
    <source>
        <dbReference type="ARBA" id="ARBA00022840"/>
    </source>
</evidence>
<dbReference type="InterPro" id="IPR033762">
    <property type="entry name" value="MCM_OB"/>
</dbReference>
<dbReference type="GO" id="GO:0017116">
    <property type="term" value="F:single-stranded DNA helicase activity"/>
    <property type="evidence" value="ECO:0007669"/>
    <property type="project" value="TreeGrafter"/>
</dbReference>
<proteinExistence type="inferred from homology"/>
<keyword evidence="14" id="KW-1185">Reference proteome</keyword>
<organism evidence="13 14">
    <name type="scientific">Mesorhabditis spiculigera</name>
    <dbReference type="NCBI Taxonomy" id="96644"/>
    <lineage>
        <taxon>Eukaryota</taxon>
        <taxon>Metazoa</taxon>
        <taxon>Ecdysozoa</taxon>
        <taxon>Nematoda</taxon>
        <taxon>Chromadorea</taxon>
        <taxon>Rhabditida</taxon>
        <taxon>Rhabditina</taxon>
        <taxon>Rhabditomorpha</taxon>
        <taxon>Rhabditoidea</taxon>
        <taxon>Rhabditidae</taxon>
        <taxon>Mesorhabditinae</taxon>
        <taxon>Mesorhabditis</taxon>
    </lineage>
</organism>
<dbReference type="InterPro" id="IPR018525">
    <property type="entry name" value="MCM_CS"/>
</dbReference>
<comment type="function">
    <text evidence="11">Acts as component of the MCM2-7 complex (MCM complex) which is the replicative helicase essential for 'once per cell cycle' DNA replication initiation and elongation in eukaryotic cells. The active ATPase sites in the MCM2-7 ring are formed through the interaction surfaces of two neighboring subunits such that a critical structure of a conserved arginine finger motif is provided in trans relative to the ATP-binding site of the Walker A box of the adjacent subunit. The six ATPase active sites, however, are likely to contribute differentially to the complex helicase activity.</text>
</comment>
<dbReference type="GO" id="GO:0042555">
    <property type="term" value="C:MCM complex"/>
    <property type="evidence" value="ECO:0007669"/>
    <property type="project" value="InterPro"/>
</dbReference>
<dbReference type="GO" id="GO:0005634">
    <property type="term" value="C:nucleus"/>
    <property type="evidence" value="ECO:0007669"/>
    <property type="project" value="UniProtKB-SubCell"/>
</dbReference>
<dbReference type="GO" id="GO:0000727">
    <property type="term" value="P:double-strand break repair via break-induced replication"/>
    <property type="evidence" value="ECO:0007669"/>
    <property type="project" value="TreeGrafter"/>
</dbReference>
<dbReference type="PANTHER" id="PTHR11630:SF26">
    <property type="entry name" value="DNA REPLICATION LICENSING FACTOR MCM7"/>
    <property type="match status" value="1"/>
</dbReference>
<comment type="catalytic activity">
    <reaction evidence="11">
        <text>ATP + H2O = ADP + phosphate + H(+)</text>
        <dbReference type="Rhea" id="RHEA:13065"/>
        <dbReference type="ChEBI" id="CHEBI:15377"/>
        <dbReference type="ChEBI" id="CHEBI:15378"/>
        <dbReference type="ChEBI" id="CHEBI:30616"/>
        <dbReference type="ChEBI" id="CHEBI:43474"/>
        <dbReference type="ChEBI" id="CHEBI:456216"/>
        <dbReference type="EC" id="3.6.4.12"/>
    </reaction>
</comment>
<keyword evidence="5 11" id="KW-0347">Helicase</keyword>
<dbReference type="InterPro" id="IPR003593">
    <property type="entry name" value="AAA+_ATPase"/>
</dbReference>
<evidence type="ECO:0000256" key="10">
    <source>
        <dbReference type="RuleBase" id="RU004070"/>
    </source>
</evidence>
<dbReference type="Gene3D" id="2.20.28.10">
    <property type="match status" value="1"/>
</dbReference>
<dbReference type="Gene3D" id="3.40.50.300">
    <property type="entry name" value="P-loop containing nucleotide triphosphate hydrolases"/>
    <property type="match status" value="1"/>
</dbReference>
<protein>
    <recommendedName>
        <fullName evidence="11">DNA replication licensing factor MCM7</fullName>
        <ecNumber evidence="11">3.6.4.12</ecNumber>
    </recommendedName>
</protein>
<evidence type="ECO:0000256" key="2">
    <source>
        <dbReference type="ARBA" id="ARBA00022705"/>
    </source>
</evidence>
<dbReference type="SUPFAM" id="SSF52540">
    <property type="entry name" value="P-loop containing nucleoside triphosphate hydrolases"/>
    <property type="match status" value="1"/>
</dbReference>
<evidence type="ECO:0000256" key="5">
    <source>
        <dbReference type="ARBA" id="ARBA00022806"/>
    </source>
</evidence>
<dbReference type="Proteomes" id="UP001177023">
    <property type="component" value="Unassembled WGS sequence"/>
</dbReference>